<evidence type="ECO:0000313" key="3">
    <source>
        <dbReference type="Proteomes" id="UP001061298"/>
    </source>
</evidence>
<dbReference type="SUPFAM" id="SSF56601">
    <property type="entry name" value="beta-lactamase/transpeptidase-like"/>
    <property type="match status" value="1"/>
</dbReference>
<gene>
    <name evidence="2" type="ORF">N8I84_17485</name>
</gene>
<dbReference type="InterPro" id="IPR052907">
    <property type="entry name" value="Beta-lactamase/esterase"/>
</dbReference>
<dbReference type="EMBL" id="CP106793">
    <property type="protein sequence ID" value="UXY20308.1"/>
    <property type="molecule type" value="Genomic_DNA"/>
</dbReference>
<evidence type="ECO:0000259" key="1">
    <source>
        <dbReference type="Pfam" id="PF00144"/>
    </source>
</evidence>
<protein>
    <submittedName>
        <fullName evidence="2">Beta-lactamase family protein</fullName>
    </submittedName>
</protein>
<dbReference type="Gene3D" id="3.40.710.10">
    <property type="entry name" value="DD-peptidase/beta-lactamase superfamily"/>
    <property type="match status" value="1"/>
</dbReference>
<name>A0ABY6E8B1_9ACTN</name>
<dbReference type="InterPro" id="IPR012338">
    <property type="entry name" value="Beta-lactam/transpept-like"/>
</dbReference>
<accession>A0ABY6E8B1</accession>
<proteinExistence type="predicted"/>
<dbReference type="RefSeq" id="WP_263230403.1">
    <property type="nucleotide sequence ID" value="NZ_CP106793.1"/>
</dbReference>
<evidence type="ECO:0000313" key="2">
    <source>
        <dbReference type="EMBL" id="UXY20308.1"/>
    </source>
</evidence>
<sequence length="385" mass="40859">MDVNGTVAEGFEPVREAFVRNFEALGERGAAVAVYRDGRKVVDLWGGTKDVDGTAPWQRETAQIVRSATKGVAAAVPLMLAERGELDLDAPVGHLWPEYKAQGKEHTTVRHVLAHRAGVPVLDRPLTPAEAADPDLAATVLAGQTPVWEPGTDHGYHAQTYSWLTSELVRRATGRSIGEWIATEIAGPLGLDLWVGLPEAEAHRVGRVGRIEAPARESALRTRPKRAVADAYADPESLTRRAFAAITPQPDENDPAYRAAVLPASNGIATADALARFYAALTGEVDGVRLFSPATVELARREASSGPDRVLVVPTRFGLGYMLHGSASPLLAPGSFGHPGRGGALGFADPESGIAFGYVTNGFHKSVTADPRAQALVRAVRTSPA</sequence>
<dbReference type="PANTHER" id="PTHR43319">
    <property type="entry name" value="BETA-LACTAMASE-RELATED"/>
    <property type="match status" value="1"/>
</dbReference>
<reference evidence="2" key="1">
    <citation type="submission" date="2022-10" db="EMBL/GenBank/DDBJ databases">
        <authorList>
            <person name="Mo P."/>
        </authorList>
    </citation>
    <scope>NUCLEOTIDE SEQUENCE</scope>
    <source>
        <strain evidence="2">HUAS 13-4</strain>
    </source>
</reference>
<dbReference type="Pfam" id="PF00144">
    <property type="entry name" value="Beta-lactamase"/>
    <property type="match status" value="1"/>
</dbReference>
<organism evidence="2 3">
    <name type="scientific">Streptomyces cynarae</name>
    <dbReference type="NCBI Taxonomy" id="2981134"/>
    <lineage>
        <taxon>Bacteria</taxon>
        <taxon>Bacillati</taxon>
        <taxon>Actinomycetota</taxon>
        <taxon>Actinomycetes</taxon>
        <taxon>Kitasatosporales</taxon>
        <taxon>Streptomycetaceae</taxon>
        <taxon>Streptomyces</taxon>
    </lineage>
</organism>
<keyword evidence="3" id="KW-1185">Reference proteome</keyword>
<dbReference type="Proteomes" id="UP001061298">
    <property type="component" value="Chromosome"/>
</dbReference>
<feature type="domain" description="Beta-lactamase-related" evidence="1">
    <location>
        <begin position="20"/>
        <end position="377"/>
    </location>
</feature>
<dbReference type="InterPro" id="IPR001466">
    <property type="entry name" value="Beta-lactam-related"/>
</dbReference>
<dbReference type="PANTHER" id="PTHR43319:SF3">
    <property type="entry name" value="BETA-LACTAMASE-RELATED DOMAIN-CONTAINING PROTEIN"/>
    <property type="match status" value="1"/>
</dbReference>